<reference evidence="15" key="2">
    <citation type="journal article" date="2021" name="PeerJ">
        <title>Extensive microbial diversity within the chicken gut microbiome revealed by metagenomics and culture.</title>
        <authorList>
            <person name="Gilroy R."/>
            <person name="Ravi A."/>
            <person name="Getino M."/>
            <person name="Pursley I."/>
            <person name="Horton D.L."/>
            <person name="Alikhan N.F."/>
            <person name="Baker D."/>
            <person name="Gharbi K."/>
            <person name="Hall N."/>
            <person name="Watson M."/>
            <person name="Adriaenssens E.M."/>
            <person name="Foster-Nyarko E."/>
            <person name="Jarju S."/>
            <person name="Secka A."/>
            <person name="Antonio M."/>
            <person name="Oren A."/>
            <person name="Chaudhuri R.R."/>
            <person name="La Ragione R."/>
            <person name="Hildebrand F."/>
            <person name="Pallen M.J."/>
        </authorList>
    </citation>
    <scope>NUCLEOTIDE SEQUENCE</scope>
    <source>
        <strain evidence="15">ChiHjej13B12-12457</strain>
    </source>
</reference>
<keyword evidence="3 10" id="KW-1134">Transmembrane beta strand</keyword>
<feature type="domain" description="TonB-dependent receptor-like beta-barrel" evidence="13">
    <location>
        <begin position="191"/>
        <end position="619"/>
    </location>
</feature>
<dbReference type="InterPro" id="IPR000531">
    <property type="entry name" value="Beta-barrel_TonB"/>
</dbReference>
<dbReference type="PANTHER" id="PTHR30069">
    <property type="entry name" value="TONB-DEPENDENT OUTER MEMBRANE RECEPTOR"/>
    <property type="match status" value="1"/>
</dbReference>
<dbReference type="Gene3D" id="2.170.130.10">
    <property type="entry name" value="TonB-dependent receptor, plug domain"/>
    <property type="match status" value="1"/>
</dbReference>
<dbReference type="Pfam" id="PF07715">
    <property type="entry name" value="Plug"/>
    <property type="match status" value="1"/>
</dbReference>
<evidence type="ECO:0000256" key="9">
    <source>
        <dbReference type="ARBA" id="ARBA00023237"/>
    </source>
</evidence>
<dbReference type="InterPro" id="IPR036942">
    <property type="entry name" value="Beta-barrel_TonB_sf"/>
</dbReference>
<dbReference type="EMBL" id="DVHI01000015">
    <property type="protein sequence ID" value="HIR62083.1"/>
    <property type="molecule type" value="Genomic_DNA"/>
</dbReference>
<gene>
    <name evidence="15" type="ORF">IAC94_00980</name>
</gene>
<dbReference type="InterPro" id="IPR012910">
    <property type="entry name" value="Plug_dom"/>
</dbReference>
<dbReference type="GO" id="GO:0044718">
    <property type="term" value="P:siderophore transmembrane transport"/>
    <property type="evidence" value="ECO:0007669"/>
    <property type="project" value="TreeGrafter"/>
</dbReference>
<evidence type="ECO:0000256" key="11">
    <source>
        <dbReference type="RuleBase" id="RU003357"/>
    </source>
</evidence>
<comment type="subcellular location">
    <subcellularLocation>
        <location evidence="1 10">Cell outer membrane</location>
        <topology evidence="1 10">Multi-pass membrane protein</topology>
    </subcellularLocation>
</comment>
<accession>A0A9D1E011</accession>
<keyword evidence="7 10" id="KW-0472">Membrane</keyword>
<keyword evidence="6 11" id="KW-0798">TonB box</keyword>
<sequence length="645" mass="71273">MRNVFILAAAVLICSAASSVASARNMNNMNIDEPADTAGGAWSDTLSQVVVTGTRNKTDIRHLPLTVTVLDRPSIEYSFTPSLLPVLTEQVPGFFSTSRGIMGYGVSDGSAGNISVRGLSGGSGQVMVLIDGHPQYMGMFGHPISDAYQSLMAEQVEVLRGPASVLYGSNAMGGVVNIVTRRMEEDGVRTNISAGYGSWNTVQTEAVNRMRFGGFSSVVSLSYNRTDGHREDMGFEQYGGYAKLGYDFTENWRVRADVNVTHFNASNPGAVSAPLVDADQSVTRGMTSLAVENEYERTSGALSVFYNWGDHHINDGYQPSEGETPLDYRFNSHDDMMGISAYQSVRLFRGNRLTAGVDWYRFGGSAWNQYVAGERDGEREDIVDIAQHEVAGYVDFRQNIGTWLTFNAGLRVDHHPRLGTEWVPQAGLAFHLPYSIELKASASKGFRYPTIREMYMFPPQNPDLRPERLWSYELALSQKLLDGRVSYGVNVFYIDGDNMIQTLPNPSGAGMLNQNTGEIHNAGVEAQVAWRIARDWSLDANYSFLHMENPVVAAPEHKLYVGGLFTHGRWHVSTGVQYVAGLYTAVGDSPVQEDFVLWNIRASFRILDWMSVWVRGENLLNQHYEINAGFPMPGANVIGGLNFEF</sequence>
<evidence type="ECO:0000259" key="13">
    <source>
        <dbReference type="Pfam" id="PF00593"/>
    </source>
</evidence>
<name>A0A9D1E011_9BACT</name>
<evidence type="ECO:0000256" key="7">
    <source>
        <dbReference type="ARBA" id="ARBA00023136"/>
    </source>
</evidence>
<dbReference type="CDD" id="cd01347">
    <property type="entry name" value="ligand_gated_channel"/>
    <property type="match status" value="1"/>
</dbReference>
<dbReference type="GO" id="GO:0015344">
    <property type="term" value="F:siderophore uptake transmembrane transporter activity"/>
    <property type="evidence" value="ECO:0007669"/>
    <property type="project" value="TreeGrafter"/>
</dbReference>
<keyword evidence="9 10" id="KW-0998">Cell outer membrane</keyword>
<evidence type="ECO:0000256" key="4">
    <source>
        <dbReference type="ARBA" id="ARBA00022692"/>
    </source>
</evidence>
<comment type="similarity">
    <text evidence="10 11">Belongs to the TonB-dependent receptor family.</text>
</comment>
<comment type="caution">
    <text evidence="15">The sequence shown here is derived from an EMBL/GenBank/DDBJ whole genome shotgun (WGS) entry which is preliminary data.</text>
</comment>
<evidence type="ECO:0000256" key="12">
    <source>
        <dbReference type="SAM" id="SignalP"/>
    </source>
</evidence>
<protein>
    <submittedName>
        <fullName evidence="15">TonB-dependent receptor</fullName>
    </submittedName>
</protein>
<dbReference type="GO" id="GO:0009279">
    <property type="term" value="C:cell outer membrane"/>
    <property type="evidence" value="ECO:0007669"/>
    <property type="project" value="UniProtKB-SubCell"/>
</dbReference>
<evidence type="ECO:0000256" key="10">
    <source>
        <dbReference type="PROSITE-ProRule" id="PRU01360"/>
    </source>
</evidence>
<keyword evidence="2 10" id="KW-0813">Transport</keyword>
<dbReference type="AlphaFoldDB" id="A0A9D1E011"/>
<feature type="signal peptide" evidence="12">
    <location>
        <begin position="1"/>
        <end position="23"/>
    </location>
</feature>
<dbReference type="PROSITE" id="PS52016">
    <property type="entry name" value="TONB_DEPENDENT_REC_3"/>
    <property type="match status" value="1"/>
</dbReference>
<feature type="chain" id="PRO_5039631638" evidence="12">
    <location>
        <begin position="24"/>
        <end position="645"/>
    </location>
</feature>
<dbReference type="PANTHER" id="PTHR30069:SF29">
    <property type="entry name" value="HEMOGLOBIN AND HEMOGLOBIN-HAPTOGLOBIN-BINDING PROTEIN 1-RELATED"/>
    <property type="match status" value="1"/>
</dbReference>
<keyword evidence="5 12" id="KW-0732">Signal</keyword>
<evidence type="ECO:0000313" key="16">
    <source>
        <dbReference type="Proteomes" id="UP000886744"/>
    </source>
</evidence>
<evidence type="ECO:0000256" key="6">
    <source>
        <dbReference type="ARBA" id="ARBA00023077"/>
    </source>
</evidence>
<evidence type="ECO:0000313" key="15">
    <source>
        <dbReference type="EMBL" id="HIR62083.1"/>
    </source>
</evidence>
<dbReference type="InterPro" id="IPR039426">
    <property type="entry name" value="TonB-dep_rcpt-like"/>
</dbReference>
<evidence type="ECO:0000256" key="8">
    <source>
        <dbReference type="ARBA" id="ARBA00023170"/>
    </source>
</evidence>
<proteinExistence type="inferred from homology"/>
<dbReference type="Gene3D" id="2.40.170.20">
    <property type="entry name" value="TonB-dependent receptor, beta-barrel domain"/>
    <property type="match status" value="1"/>
</dbReference>
<keyword evidence="4 10" id="KW-0812">Transmembrane</keyword>
<feature type="domain" description="TonB-dependent receptor plug" evidence="14">
    <location>
        <begin position="60"/>
        <end position="175"/>
    </location>
</feature>
<evidence type="ECO:0000256" key="2">
    <source>
        <dbReference type="ARBA" id="ARBA00022448"/>
    </source>
</evidence>
<dbReference type="Proteomes" id="UP000886744">
    <property type="component" value="Unassembled WGS sequence"/>
</dbReference>
<keyword evidence="8 15" id="KW-0675">Receptor</keyword>
<dbReference type="SUPFAM" id="SSF56935">
    <property type="entry name" value="Porins"/>
    <property type="match status" value="1"/>
</dbReference>
<dbReference type="InterPro" id="IPR037066">
    <property type="entry name" value="Plug_dom_sf"/>
</dbReference>
<reference evidence="15" key="1">
    <citation type="submission" date="2020-10" db="EMBL/GenBank/DDBJ databases">
        <authorList>
            <person name="Gilroy R."/>
        </authorList>
    </citation>
    <scope>NUCLEOTIDE SEQUENCE</scope>
    <source>
        <strain evidence="15">ChiHjej13B12-12457</strain>
    </source>
</reference>
<evidence type="ECO:0000256" key="3">
    <source>
        <dbReference type="ARBA" id="ARBA00022452"/>
    </source>
</evidence>
<organism evidence="15 16">
    <name type="scientific">Candidatus Coprenecus avistercoris</name>
    <dbReference type="NCBI Taxonomy" id="2840730"/>
    <lineage>
        <taxon>Bacteria</taxon>
        <taxon>Pseudomonadati</taxon>
        <taxon>Bacteroidota</taxon>
        <taxon>Bacteroidia</taxon>
        <taxon>Bacteroidales</taxon>
        <taxon>Rikenellaceae</taxon>
        <taxon>Rikenellaceae incertae sedis</taxon>
        <taxon>Candidatus Coprenecus</taxon>
    </lineage>
</organism>
<dbReference type="Pfam" id="PF00593">
    <property type="entry name" value="TonB_dep_Rec_b-barrel"/>
    <property type="match status" value="1"/>
</dbReference>
<evidence type="ECO:0000259" key="14">
    <source>
        <dbReference type="Pfam" id="PF07715"/>
    </source>
</evidence>
<evidence type="ECO:0000256" key="1">
    <source>
        <dbReference type="ARBA" id="ARBA00004571"/>
    </source>
</evidence>
<evidence type="ECO:0000256" key="5">
    <source>
        <dbReference type="ARBA" id="ARBA00022729"/>
    </source>
</evidence>